<dbReference type="PANTHER" id="PTHR31477:SF1">
    <property type="entry name" value="CENTROSOMAL PROTEIN OF 44 KDA"/>
    <property type="match status" value="1"/>
</dbReference>
<proteinExistence type="predicted"/>
<dbReference type="GO" id="GO:0000922">
    <property type="term" value="C:spindle pole"/>
    <property type="evidence" value="ECO:0007669"/>
    <property type="project" value="UniProtKB-SubCell"/>
</dbReference>
<dbReference type="AlphaFoldDB" id="A0A9W6BTA5"/>
<reference evidence="12 13" key="1">
    <citation type="journal article" date="2023" name="Commun. Biol.">
        <title>Reorganization of the ancestral sex-determining regions during the evolution of trioecy in Pleodorina starrii.</title>
        <authorList>
            <person name="Takahashi K."/>
            <person name="Suzuki S."/>
            <person name="Kawai-Toyooka H."/>
            <person name="Yamamoto K."/>
            <person name="Hamaji T."/>
            <person name="Ootsuki R."/>
            <person name="Yamaguchi H."/>
            <person name="Kawachi M."/>
            <person name="Higashiyama T."/>
            <person name="Nozaki H."/>
        </authorList>
    </citation>
    <scope>NUCLEOTIDE SEQUENCE [LARGE SCALE GENOMIC DNA]</scope>
    <source>
        <strain evidence="12 13">NIES-4479</strain>
    </source>
</reference>
<dbReference type="GO" id="GO:0005814">
    <property type="term" value="C:centriole"/>
    <property type="evidence" value="ECO:0007669"/>
    <property type="project" value="UniProtKB-SubCell"/>
</dbReference>
<feature type="compositionally biased region" description="Low complexity" evidence="10">
    <location>
        <begin position="574"/>
        <end position="584"/>
    </location>
</feature>
<feature type="region of interest" description="Disordered" evidence="10">
    <location>
        <begin position="573"/>
        <end position="677"/>
    </location>
</feature>
<evidence type="ECO:0000259" key="11">
    <source>
        <dbReference type="Pfam" id="PF15007"/>
    </source>
</evidence>
<dbReference type="Pfam" id="PF15007">
    <property type="entry name" value="CEP44"/>
    <property type="match status" value="1"/>
</dbReference>
<evidence type="ECO:0000256" key="3">
    <source>
        <dbReference type="ARBA" id="ARBA00004647"/>
    </source>
</evidence>
<feature type="compositionally biased region" description="Low complexity" evidence="10">
    <location>
        <begin position="445"/>
        <end position="468"/>
    </location>
</feature>
<feature type="region of interest" description="Disordered" evidence="10">
    <location>
        <begin position="997"/>
        <end position="1029"/>
    </location>
</feature>
<feature type="region of interest" description="Disordered" evidence="10">
    <location>
        <begin position="134"/>
        <end position="190"/>
    </location>
</feature>
<evidence type="ECO:0000256" key="7">
    <source>
        <dbReference type="ARBA" id="ARBA00023212"/>
    </source>
</evidence>
<evidence type="ECO:0000256" key="6">
    <source>
        <dbReference type="ARBA" id="ARBA00023054"/>
    </source>
</evidence>
<dbReference type="InterPro" id="IPR033603">
    <property type="entry name" value="CEP44"/>
</dbReference>
<dbReference type="PANTHER" id="PTHR31477">
    <property type="entry name" value="CENTROSOMAL PROTEIN OF 44 KDA"/>
    <property type="match status" value="1"/>
</dbReference>
<evidence type="ECO:0000313" key="13">
    <source>
        <dbReference type="Proteomes" id="UP001165080"/>
    </source>
</evidence>
<keyword evidence="6 9" id="KW-0175">Coiled coil</keyword>
<feature type="compositionally biased region" description="Low complexity" evidence="10">
    <location>
        <begin position="599"/>
        <end position="644"/>
    </location>
</feature>
<feature type="region of interest" description="Disordered" evidence="10">
    <location>
        <begin position="266"/>
        <end position="501"/>
    </location>
</feature>
<evidence type="ECO:0000256" key="4">
    <source>
        <dbReference type="ARBA" id="ARBA00014053"/>
    </source>
</evidence>
<gene>
    <name evidence="12" type="primary">PLEST002726</name>
    <name evidence="12" type="ORF">PLESTB_001241000</name>
</gene>
<name>A0A9W6BTA5_9CHLO</name>
<evidence type="ECO:0000256" key="1">
    <source>
        <dbReference type="ARBA" id="ARBA00004114"/>
    </source>
</evidence>
<dbReference type="Proteomes" id="UP001165080">
    <property type="component" value="Unassembled WGS sequence"/>
</dbReference>
<feature type="compositionally biased region" description="Low complexity" evidence="10">
    <location>
        <begin position="476"/>
        <end position="489"/>
    </location>
</feature>
<keyword evidence="7" id="KW-0206">Cytoskeleton</keyword>
<feature type="region of interest" description="Disordered" evidence="10">
    <location>
        <begin position="734"/>
        <end position="801"/>
    </location>
</feature>
<comment type="caution">
    <text evidence="12">The sequence shown here is derived from an EMBL/GenBank/DDBJ whole genome shotgun (WGS) entry which is preliminary data.</text>
</comment>
<keyword evidence="5" id="KW-0963">Cytoplasm</keyword>
<sequence length="1055" mass="108096">MSTGDLNGNLQRLLRELRAIKCPADVDELAGKTDQRFVESCFKLFRDVLNVRTVLTPVQFFEQGYAERKVLLLCDVIAVCKKLHNDEVRQERLAALKATRQIIRNDDIEIQQVLAPQHLPNASDGSQSVYKTKKVVATARSPSPSPGVQPTGGKAPHRQQSSPTAPSSSSKGLSQELTFRPGPPANTGHVAALRQAPGRPAAVPPPPIHTWFMNPAFGEGDEALSDLELGPGVSMGAAGRLDSSAWWRPAPSPDQQAAPAWWQAGASQGAGAARPDVAGGGATGATENGRHLFYGRPPAAASTGATGTQVNMRPAASQQPRQQPAQQPEFMSMHQSQNTQATAAMMPKGGAAGRAAQGSSHALPSRDLDEWSFSNFFGPGKAAPRRRAGPSNGDDDTDDSSQHAGDTDDSHTARTQGGDSVARAVDNLERDGPASDQDRRFAGVRPSASRPMASHAAAAVPRAAEPSPTRQQQRPAAASPNAAAAAAAAGTNPVGRSTGGGIEVDWQAKLAKLERETQEQVQQLQDKLAATEQELEKTRSEARQSREALHARVTVLEGRVRFLECELELCVKRAPGQSPPSAGSPGRGGGHAASPPAPGALAAEPSLAWNSPGRPRSAGSSGHQPAAWSRTTAAAGGSAAATSSHLDRRDHGATADTARARPNSAAAAAPGFTASGFGHMAPGGEVGLRRDALTAAPAIPSAGGGAAYSQHSSYGAAGRLATQEPIAVPAAARPTSLHGAGGTAARATPSFSPMPQPSFSFQPSSLMQQVASAAAPPPATQQQLPPPPHQQGPPSVEAGFSASVNNSYRRGARVNGASLDSAPTSARYAMASTENSQSGVYPESGSARAGYVSSSLDARLQRPAFSGASDSATVAAGGDAGSAVDAWRGAERFAPRGDVPTSILDRAATAASAREVGLGSGIASGQPRHGDGRGLLAGPNLAVGANSGQRHHHHGVAAAPLENPTTLAHAPAYAHQPGPAMLHGTEGAGGRIPHQVAPPSAGGSGPGVGGALGSGVPGTGAVGSDGASRNTDDLINSLYLRYTEANDLIQTLRKR</sequence>
<feature type="compositionally biased region" description="Low complexity" evidence="10">
    <location>
        <begin position="161"/>
        <end position="170"/>
    </location>
</feature>
<feature type="coiled-coil region" evidence="9">
    <location>
        <begin position="507"/>
        <end position="552"/>
    </location>
</feature>
<feature type="compositionally biased region" description="Basic and acidic residues" evidence="10">
    <location>
        <begin position="426"/>
        <end position="441"/>
    </location>
</feature>
<evidence type="ECO:0000256" key="8">
    <source>
        <dbReference type="ARBA" id="ARBA00046235"/>
    </source>
</evidence>
<feature type="compositionally biased region" description="Pro residues" evidence="10">
    <location>
        <begin position="775"/>
        <end position="791"/>
    </location>
</feature>
<accession>A0A9W6BTA5</accession>
<comment type="function">
    <text evidence="8">Centriole-enriched microtubule-binding protein involved in centriole biogenesis. In collaboration with CEP295 and POC1B, is required for the centriole-to-centrosome conversion by ensuring the formation of bona fide centriole wall. Functions as a linker component that maintains centrosome cohesion. Associates with CROCC and regulates its stability and localization to the centrosome.</text>
</comment>
<feature type="compositionally biased region" description="Low complexity" evidence="10">
    <location>
        <begin position="299"/>
        <end position="328"/>
    </location>
</feature>
<feature type="compositionally biased region" description="Gly residues" evidence="10">
    <location>
        <begin position="1002"/>
        <end position="1023"/>
    </location>
</feature>
<evidence type="ECO:0000313" key="12">
    <source>
        <dbReference type="EMBL" id="GLC57565.1"/>
    </source>
</evidence>
<feature type="domain" description="Centrosomal CEP44" evidence="11">
    <location>
        <begin position="28"/>
        <end position="92"/>
    </location>
</feature>
<feature type="compositionally biased region" description="Polar residues" evidence="10">
    <location>
        <begin position="333"/>
        <end position="342"/>
    </location>
</feature>
<evidence type="ECO:0000256" key="2">
    <source>
        <dbReference type="ARBA" id="ARBA00004214"/>
    </source>
</evidence>
<organism evidence="12 13">
    <name type="scientific">Pleodorina starrii</name>
    <dbReference type="NCBI Taxonomy" id="330485"/>
    <lineage>
        <taxon>Eukaryota</taxon>
        <taxon>Viridiplantae</taxon>
        <taxon>Chlorophyta</taxon>
        <taxon>core chlorophytes</taxon>
        <taxon>Chlorophyceae</taxon>
        <taxon>CS clade</taxon>
        <taxon>Chlamydomonadales</taxon>
        <taxon>Volvocaceae</taxon>
        <taxon>Pleodorina</taxon>
    </lineage>
</organism>
<evidence type="ECO:0000256" key="5">
    <source>
        <dbReference type="ARBA" id="ARBA00022490"/>
    </source>
</evidence>
<comment type="subcellular location">
    <subcellularLocation>
        <location evidence="1">Cytoplasm</location>
        <location evidence="1">Cytoskeleton</location>
        <location evidence="1">Microtubule organizing center</location>
        <location evidence="1">Centrosome</location>
        <location evidence="1">Centriole</location>
    </subcellularLocation>
    <subcellularLocation>
        <location evidence="3">Cytoplasm</location>
        <location evidence="3">Cytoskeleton</location>
        <location evidence="3">Spindle pole</location>
    </subcellularLocation>
    <subcellularLocation>
        <location evidence="2">Midbody</location>
    </subcellularLocation>
</comment>
<dbReference type="InterPro" id="IPR029157">
    <property type="entry name" value="CEP44_CC"/>
</dbReference>
<feature type="compositionally biased region" description="Low complexity" evidence="10">
    <location>
        <begin position="655"/>
        <end position="677"/>
    </location>
</feature>
<dbReference type="GO" id="GO:0030496">
    <property type="term" value="C:midbody"/>
    <property type="evidence" value="ECO:0007669"/>
    <property type="project" value="UniProtKB-SubCell"/>
</dbReference>
<evidence type="ECO:0000256" key="9">
    <source>
        <dbReference type="SAM" id="Coils"/>
    </source>
</evidence>
<protein>
    <recommendedName>
        <fullName evidence="4">Centrosomal protein of 44 kDa</fullName>
    </recommendedName>
</protein>
<evidence type="ECO:0000256" key="10">
    <source>
        <dbReference type="SAM" id="MobiDB-lite"/>
    </source>
</evidence>
<dbReference type="EMBL" id="BRXU01000019">
    <property type="protein sequence ID" value="GLC57565.1"/>
    <property type="molecule type" value="Genomic_DNA"/>
</dbReference>
<keyword evidence="13" id="KW-1185">Reference proteome</keyword>
<feature type="compositionally biased region" description="Low complexity" evidence="10">
    <location>
        <begin position="749"/>
        <end position="774"/>
    </location>
</feature>